<dbReference type="EMBL" id="CP000092">
    <property type="protein sequence ID" value="AAZ65468.1"/>
    <property type="molecule type" value="Genomic_DNA"/>
</dbReference>
<organism evidence="2">
    <name type="scientific">Cupriavidus pinatubonensis (strain JMP 134 / LMG 1197)</name>
    <name type="common">Cupriavidus necator (strain JMP 134)</name>
    <dbReference type="NCBI Taxonomy" id="264198"/>
    <lineage>
        <taxon>Bacteria</taxon>
        <taxon>Pseudomonadati</taxon>
        <taxon>Pseudomonadota</taxon>
        <taxon>Betaproteobacteria</taxon>
        <taxon>Burkholderiales</taxon>
        <taxon>Burkholderiaceae</taxon>
        <taxon>Cupriavidus</taxon>
    </lineage>
</organism>
<evidence type="ECO:0000256" key="1">
    <source>
        <dbReference type="SAM" id="Phobius"/>
    </source>
</evidence>
<keyword evidence="1" id="KW-0472">Membrane</keyword>
<keyword evidence="2" id="KW-0614">Plasmid</keyword>
<protein>
    <submittedName>
        <fullName evidence="2">Uncharacterized protein</fullName>
    </submittedName>
</protein>
<keyword evidence="1" id="KW-1133">Transmembrane helix</keyword>
<dbReference type="HOGENOM" id="CLU_1913561_0_0_4"/>
<gene>
    <name evidence="2" type="ordered locus">Reut_C6149</name>
</gene>
<reference evidence="2" key="1">
    <citation type="submission" date="2005-08" db="EMBL/GenBank/DDBJ databases">
        <title>Complete sequence of a megaplasmid of Ralstonia eutropha JMP134.</title>
        <authorList>
            <person name="Copeland A."/>
            <person name="Lucas S."/>
            <person name="Lapidus A."/>
            <person name="Barry K."/>
            <person name="Detter J.C."/>
            <person name="Glavina T."/>
            <person name="Hammon N."/>
            <person name="Israni S."/>
            <person name="Pitluck S."/>
            <person name="Goltsman E."/>
            <person name="Martinez M."/>
            <person name="Vergez L."/>
            <person name="Larimer F."/>
            <person name="Land M."/>
            <person name="Lykidis A."/>
            <person name="Richardson P."/>
        </authorList>
    </citation>
    <scope>NUCLEOTIDE SEQUENCE [LARGE SCALE GENOMIC DNA]</scope>
    <source>
        <strain evidence="2">JMP134</strain>
        <plasmid evidence="2">megaplasmid</plasmid>
    </source>
</reference>
<feature type="transmembrane region" description="Helical" evidence="1">
    <location>
        <begin position="46"/>
        <end position="72"/>
    </location>
</feature>
<feature type="transmembrane region" description="Helical" evidence="1">
    <location>
        <begin position="84"/>
        <end position="105"/>
    </location>
</feature>
<dbReference type="KEGG" id="reu:Reut_C6149"/>
<proteinExistence type="predicted"/>
<keyword evidence="1" id="KW-0812">Transmembrane</keyword>
<evidence type="ECO:0000313" key="2">
    <source>
        <dbReference type="EMBL" id="AAZ65468.1"/>
    </source>
</evidence>
<dbReference type="AlphaFoldDB" id="Q46N07"/>
<sequence>MKFTNHNMSEKGLAPFTAVMAALGTGVVTAQTSAIKGIMNSRSLTMAVLVPTAAFSAFVLGASPIGLARILLTGDVAAIRGNAAHYHLFACALAIFALITTALYFKAYKFGPGVFSVSSSRTWKTWWITSFN</sequence>
<accession>Q46N07</accession>
<name>Q46N07_CUPPJ</name>
<geneLocation type="plasmid" evidence="2">
    <name>megaplasmid</name>
</geneLocation>